<sequence>MVNRGGRSKACRTCKRRRVKCDNGKPHCQRCDKAGLNCEGYVIYEEFVDETKRFSTDKPTAKSRELQLQLAHKQQQVHYLSPPLINENDIIHAHLLSKIEGVIPLMTNLESLPSPTSTRPLAIRALAAVYFGKTNSDKRIFDLGTREYVKALKKVHTDLSSSTTALEWDTLVSVLCLCMFETIAFTDKNGWLRHYEGISQLVKLRGPWRHRTPLDRELLRQCRFEIIVCALIKRCQCYLEMADWQTIPWPDDVPKTSSDALHDIFARVPGQLHDVDIMERGEVDNDFVDHLHQRVETTLSDLEDWGLLYHHPRPLSGSVPKIDDTQHTVKDKALLALQRAIILCMSDLCMNLGIPLVAEVPVVLENQQMIRTSIAIEICQLAISCLGEGSTGTEPLLFIFPLQIACMNLLAGSAELKMTEGVMNDVIAGTHGFEIGRRRELRSWRLDCS</sequence>
<evidence type="ECO:0000313" key="4">
    <source>
        <dbReference type="Proteomes" id="UP000091967"/>
    </source>
</evidence>
<dbReference type="STRING" id="36050.A0A1B8AVZ7"/>
<dbReference type="PROSITE" id="PS00463">
    <property type="entry name" value="ZN2_CY6_FUNGAL_1"/>
    <property type="match status" value="1"/>
</dbReference>
<name>A0A1B8AVZ7_FUSPO</name>
<reference evidence="3 4" key="1">
    <citation type="submission" date="2016-06" db="EMBL/GenBank/DDBJ databases">
        <title>Living apart together: crosstalk between the core and supernumerary genomes in a fungal plant pathogen.</title>
        <authorList>
            <person name="Vanheule A."/>
            <person name="Audenaert K."/>
            <person name="Warris S."/>
            <person name="Van De Geest H."/>
            <person name="Schijlen E."/>
            <person name="Hofte M."/>
            <person name="De Saeger S."/>
            <person name="Haesaert G."/>
            <person name="Waalwijk C."/>
            <person name="Van Der Lee T."/>
        </authorList>
    </citation>
    <scope>NUCLEOTIDE SEQUENCE [LARGE SCALE GENOMIC DNA]</scope>
    <source>
        <strain evidence="3 4">2516</strain>
    </source>
</reference>
<evidence type="ECO:0000259" key="2">
    <source>
        <dbReference type="PROSITE" id="PS50048"/>
    </source>
</evidence>
<organism evidence="3 4">
    <name type="scientific">Fusarium poae</name>
    <dbReference type="NCBI Taxonomy" id="36050"/>
    <lineage>
        <taxon>Eukaryota</taxon>
        <taxon>Fungi</taxon>
        <taxon>Dikarya</taxon>
        <taxon>Ascomycota</taxon>
        <taxon>Pezizomycotina</taxon>
        <taxon>Sordariomycetes</taxon>
        <taxon>Hypocreomycetidae</taxon>
        <taxon>Hypocreales</taxon>
        <taxon>Nectriaceae</taxon>
        <taxon>Fusarium</taxon>
    </lineage>
</organism>
<gene>
    <name evidence="3" type="ORF">FPOA_05244</name>
</gene>
<dbReference type="Pfam" id="PF00172">
    <property type="entry name" value="Zn_clus"/>
    <property type="match status" value="1"/>
</dbReference>
<dbReference type="PANTHER" id="PTHR38111">
    <property type="entry name" value="ZN(2)-C6 FUNGAL-TYPE DOMAIN-CONTAINING PROTEIN-RELATED"/>
    <property type="match status" value="1"/>
</dbReference>
<evidence type="ECO:0000256" key="1">
    <source>
        <dbReference type="ARBA" id="ARBA00023242"/>
    </source>
</evidence>
<keyword evidence="1" id="KW-0539">Nucleus</keyword>
<dbReference type="InterPro" id="IPR036864">
    <property type="entry name" value="Zn2-C6_fun-type_DNA-bd_sf"/>
</dbReference>
<dbReference type="CDD" id="cd00067">
    <property type="entry name" value="GAL4"/>
    <property type="match status" value="1"/>
</dbReference>
<evidence type="ECO:0000313" key="3">
    <source>
        <dbReference type="EMBL" id="OBS24705.1"/>
    </source>
</evidence>
<dbReference type="PANTHER" id="PTHR38111:SF2">
    <property type="entry name" value="FINGER DOMAIN PROTEIN, PUTATIVE (AFU_ORTHOLOGUE AFUA_1G01560)-RELATED"/>
    <property type="match status" value="1"/>
</dbReference>
<dbReference type="GO" id="GO:0008270">
    <property type="term" value="F:zinc ion binding"/>
    <property type="evidence" value="ECO:0007669"/>
    <property type="project" value="InterPro"/>
</dbReference>
<protein>
    <recommendedName>
        <fullName evidence="2">Zn(2)-C6 fungal-type domain-containing protein</fullName>
    </recommendedName>
</protein>
<feature type="domain" description="Zn(2)-C6 fungal-type" evidence="2">
    <location>
        <begin position="10"/>
        <end position="38"/>
    </location>
</feature>
<dbReference type="SMART" id="SM00066">
    <property type="entry name" value="GAL4"/>
    <property type="match status" value="1"/>
</dbReference>
<dbReference type="PROSITE" id="PS50048">
    <property type="entry name" value="ZN2_CY6_FUNGAL_2"/>
    <property type="match status" value="1"/>
</dbReference>
<dbReference type="GO" id="GO:0000981">
    <property type="term" value="F:DNA-binding transcription factor activity, RNA polymerase II-specific"/>
    <property type="evidence" value="ECO:0007669"/>
    <property type="project" value="InterPro"/>
</dbReference>
<dbReference type="Pfam" id="PF11951">
    <property type="entry name" value="Fungal_trans_2"/>
    <property type="match status" value="1"/>
</dbReference>
<dbReference type="AlphaFoldDB" id="A0A1B8AVZ7"/>
<dbReference type="Gene3D" id="4.10.240.10">
    <property type="entry name" value="Zn(2)-C6 fungal-type DNA-binding domain"/>
    <property type="match status" value="1"/>
</dbReference>
<dbReference type="OMA" id="RAIILCM"/>
<keyword evidence="4" id="KW-1185">Reference proteome</keyword>
<dbReference type="Proteomes" id="UP000091967">
    <property type="component" value="Unassembled WGS sequence"/>
</dbReference>
<dbReference type="InterPro" id="IPR021858">
    <property type="entry name" value="Fun_TF"/>
</dbReference>
<comment type="caution">
    <text evidence="3">The sequence shown here is derived from an EMBL/GenBank/DDBJ whole genome shotgun (WGS) entry which is preliminary data.</text>
</comment>
<proteinExistence type="predicted"/>
<dbReference type="InterPro" id="IPR053178">
    <property type="entry name" value="Osmoadaptation_assoc"/>
</dbReference>
<accession>A0A1B8AVZ7</accession>
<dbReference type="InterPro" id="IPR001138">
    <property type="entry name" value="Zn2Cys6_DnaBD"/>
</dbReference>
<dbReference type="EMBL" id="LYXU01000002">
    <property type="protein sequence ID" value="OBS24705.1"/>
    <property type="molecule type" value="Genomic_DNA"/>
</dbReference>
<dbReference type="SUPFAM" id="SSF57701">
    <property type="entry name" value="Zn2/Cys6 DNA-binding domain"/>
    <property type="match status" value="1"/>
</dbReference>